<dbReference type="AlphaFoldDB" id="A0A1V3NQD3"/>
<reference evidence="2 3" key="1">
    <citation type="submission" date="2017-02" db="EMBL/GenBank/DDBJ databases">
        <title>Genomic diversity within the haloalkaliphilic genus Thioalkalivibrio.</title>
        <authorList>
            <person name="Ahn A.-C."/>
            <person name="Meier-Kolthoff J."/>
            <person name="Overmars L."/>
            <person name="Richter M."/>
            <person name="Woyke T."/>
            <person name="Sorokin D.Y."/>
            <person name="Muyzer G."/>
        </authorList>
    </citation>
    <scope>NUCLEOTIDE SEQUENCE [LARGE SCALE GENOMIC DNA]</scope>
    <source>
        <strain evidence="2 3">ALJD</strain>
    </source>
</reference>
<evidence type="ECO:0000313" key="2">
    <source>
        <dbReference type="EMBL" id="OOG27251.1"/>
    </source>
</evidence>
<dbReference type="RefSeq" id="WP_077277790.1">
    <property type="nucleotide sequence ID" value="NZ_MVBK01000020.1"/>
</dbReference>
<accession>A0A1V3NQD3</accession>
<name>A0A1V3NQD3_9GAMM</name>
<dbReference type="STRING" id="108003.B1C78_03695"/>
<keyword evidence="3" id="KW-1185">Reference proteome</keyword>
<dbReference type="CDD" id="cd02440">
    <property type="entry name" value="AdoMet_MTases"/>
    <property type="match status" value="1"/>
</dbReference>
<dbReference type="Pfam" id="PF08241">
    <property type="entry name" value="Methyltransf_11"/>
    <property type="match status" value="1"/>
</dbReference>
<evidence type="ECO:0000259" key="1">
    <source>
        <dbReference type="Pfam" id="PF08241"/>
    </source>
</evidence>
<dbReference type="Gene3D" id="3.40.50.150">
    <property type="entry name" value="Vaccinia Virus protein VP39"/>
    <property type="match status" value="1"/>
</dbReference>
<gene>
    <name evidence="2" type="ORF">B1C78_03695</name>
</gene>
<dbReference type="SUPFAM" id="SSF53335">
    <property type="entry name" value="S-adenosyl-L-methionine-dependent methyltransferases"/>
    <property type="match status" value="1"/>
</dbReference>
<comment type="caution">
    <text evidence="2">The sequence shown here is derived from an EMBL/GenBank/DDBJ whole genome shotgun (WGS) entry which is preliminary data.</text>
</comment>
<sequence length="242" mass="27993">MDSDPYQEMLDDPSLPFEVRWRLISEIDGTNQRFGVYKKLLADWDQWMAAQPLSREETVSVFEVGSGSGGLSREIRNWGQRRGLNLDMHLYDAQEDVLQESLKQFDDDARPAIHVATDAHLEAFPDRSFDYVISLHVIHHIRPFEAAASAMEQMLRISRIGVFVVDFENKPWAVPFAQVWNRLHRVSPDLSSDGIKSLKRAYSPIELMNVVSSTEAARDFSLDLKRYFFVPYWRLCAMRQVP</sequence>
<dbReference type="EMBL" id="MVBK01000020">
    <property type="protein sequence ID" value="OOG27251.1"/>
    <property type="molecule type" value="Genomic_DNA"/>
</dbReference>
<protein>
    <recommendedName>
        <fullName evidence="1">Methyltransferase type 11 domain-containing protein</fullName>
    </recommendedName>
</protein>
<organism evidence="2 3">
    <name type="scientific">Thioalkalivibrio denitrificans</name>
    <dbReference type="NCBI Taxonomy" id="108003"/>
    <lineage>
        <taxon>Bacteria</taxon>
        <taxon>Pseudomonadati</taxon>
        <taxon>Pseudomonadota</taxon>
        <taxon>Gammaproteobacteria</taxon>
        <taxon>Chromatiales</taxon>
        <taxon>Ectothiorhodospiraceae</taxon>
        <taxon>Thioalkalivibrio</taxon>
    </lineage>
</organism>
<dbReference type="InterPro" id="IPR029063">
    <property type="entry name" value="SAM-dependent_MTases_sf"/>
</dbReference>
<dbReference type="InterPro" id="IPR013216">
    <property type="entry name" value="Methyltransf_11"/>
</dbReference>
<feature type="domain" description="Methyltransferase type 11" evidence="1">
    <location>
        <begin position="63"/>
        <end position="156"/>
    </location>
</feature>
<dbReference type="Proteomes" id="UP000189462">
    <property type="component" value="Unassembled WGS sequence"/>
</dbReference>
<dbReference type="OrthoDB" id="9799324at2"/>
<evidence type="ECO:0000313" key="3">
    <source>
        <dbReference type="Proteomes" id="UP000189462"/>
    </source>
</evidence>
<dbReference type="GO" id="GO:0008757">
    <property type="term" value="F:S-adenosylmethionine-dependent methyltransferase activity"/>
    <property type="evidence" value="ECO:0007669"/>
    <property type="project" value="InterPro"/>
</dbReference>
<proteinExistence type="predicted"/>